<keyword evidence="2" id="KW-0418">Kinase</keyword>
<protein>
    <submittedName>
        <fullName evidence="2">Ribokinase-like protein</fullName>
    </submittedName>
</protein>
<dbReference type="SUPFAM" id="SSF53613">
    <property type="entry name" value="Ribokinase-like"/>
    <property type="match status" value="1"/>
</dbReference>
<gene>
    <name evidence="2" type="ORF">M436DRAFT_55288</name>
</gene>
<organism evidence="2 3">
    <name type="scientific">Aureobasidium namibiae CBS 147.97</name>
    <dbReference type="NCBI Taxonomy" id="1043004"/>
    <lineage>
        <taxon>Eukaryota</taxon>
        <taxon>Fungi</taxon>
        <taxon>Dikarya</taxon>
        <taxon>Ascomycota</taxon>
        <taxon>Pezizomycotina</taxon>
        <taxon>Dothideomycetes</taxon>
        <taxon>Dothideomycetidae</taxon>
        <taxon>Dothideales</taxon>
        <taxon>Saccotheciaceae</taxon>
        <taxon>Aureobasidium</taxon>
    </lineage>
</organism>
<feature type="domain" description="Carbohydrate kinase PfkB" evidence="1">
    <location>
        <begin position="173"/>
        <end position="311"/>
    </location>
</feature>
<dbReference type="OrthoDB" id="497927at2759"/>
<name>A0A074WIY5_9PEZI</name>
<evidence type="ECO:0000313" key="3">
    <source>
        <dbReference type="Proteomes" id="UP000027730"/>
    </source>
</evidence>
<dbReference type="InterPro" id="IPR011611">
    <property type="entry name" value="PfkB_dom"/>
</dbReference>
<dbReference type="AlphaFoldDB" id="A0A074WIY5"/>
<keyword evidence="3" id="KW-1185">Reference proteome</keyword>
<accession>A0A074WIY5</accession>
<dbReference type="HOGENOM" id="CLU_032834_0_0_1"/>
<dbReference type="Gene3D" id="3.40.1190.20">
    <property type="match status" value="1"/>
</dbReference>
<dbReference type="Proteomes" id="UP000027730">
    <property type="component" value="Unassembled WGS sequence"/>
</dbReference>
<dbReference type="PANTHER" id="PTHR47098">
    <property type="entry name" value="PROTEIN MAK32"/>
    <property type="match status" value="1"/>
</dbReference>
<dbReference type="GeneID" id="25412104"/>
<dbReference type="EMBL" id="KL584720">
    <property type="protein sequence ID" value="KEQ69792.1"/>
    <property type="molecule type" value="Genomic_DNA"/>
</dbReference>
<dbReference type="Pfam" id="PF00294">
    <property type="entry name" value="PfkB"/>
    <property type="match status" value="1"/>
</dbReference>
<keyword evidence="2" id="KW-0808">Transferase</keyword>
<dbReference type="PANTHER" id="PTHR47098:SF2">
    <property type="entry name" value="PROTEIN MAK32"/>
    <property type="match status" value="1"/>
</dbReference>
<dbReference type="GO" id="GO:0016301">
    <property type="term" value="F:kinase activity"/>
    <property type="evidence" value="ECO:0007669"/>
    <property type="project" value="UniProtKB-KW"/>
</dbReference>
<dbReference type="RefSeq" id="XP_013423866.1">
    <property type="nucleotide sequence ID" value="XM_013568412.1"/>
</dbReference>
<dbReference type="InterPro" id="IPR029056">
    <property type="entry name" value="Ribokinase-like"/>
</dbReference>
<evidence type="ECO:0000259" key="1">
    <source>
        <dbReference type="Pfam" id="PF00294"/>
    </source>
</evidence>
<evidence type="ECO:0000313" key="2">
    <source>
        <dbReference type="EMBL" id="KEQ69792.1"/>
    </source>
</evidence>
<proteinExistence type="predicted"/>
<reference evidence="2 3" key="1">
    <citation type="journal article" date="2014" name="BMC Genomics">
        <title>Genome sequencing of four Aureobasidium pullulans varieties: biotechnological potential, stress tolerance, and description of new species.</title>
        <authorList>
            <person name="Gostin Ar C."/>
            <person name="Ohm R.A."/>
            <person name="Kogej T."/>
            <person name="Sonjak S."/>
            <person name="Turk M."/>
            <person name="Zajc J."/>
            <person name="Zalar P."/>
            <person name="Grube M."/>
            <person name="Sun H."/>
            <person name="Han J."/>
            <person name="Sharma A."/>
            <person name="Chiniquy J."/>
            <person name="Ngan C.Y."/>
            <person name="Lipzen A."/>
            <person name="Barry K."/>
            <person name="Grigoriev I.V."/>
            <person name="Gunde-Cimerman N."/>
        </authorList>
    </citation>
    <scope>NUCLEOTIDE SEQUENCE [LARGE SCALE GENOMIC DNA]</scope>
    <source>
        <strain evidence="2 3">CBS 147.97</strain>
    </source>
</reference>
<sequence>MQSIDFCTTGMFIIDDIHPAPSAPDQTPFLNIPGGAGTYSALGARILSPSPRSKRVGWLVDAGHDFPSSLRDMIAAWDTAVLIRQRDGPTTKGWNGYGANEHRAFKYLTPKLRITAKDLSPELLSAKSFHLICAPARCVELVDGIKSRRAQLGNSLRDPLFIWEPVPDLCVPAELDNTIRALQHVDVISPNHAELSDLFSVVATTKAGHVDRQVIESCSSKLLSSVSSERASRISVVVRSGKDGCYVASSSQKAWLPAFHAATPEKVIDPTGGGNGFLGGLAIGLVRTGDAVEASKWGNVAASFMIEQVGVPILQTKEGKEVWNGVVVEERMKEYSMQCI</sequence>
<dbReference type="STRING" id="1043004.A0A074WIY5"/>